<dbReference type="InterPro" id="IPR038495">
    <property type="entry name" value="ATPase_E_C"/>
</dbReference>
<keyword evidence="3 4" id="KW-0406">Ion transport</keyword>
<evidence type="ECO:0000256" key="2">
    <source>
        <dbReference type="ARBA" id="ARBA00022448"/>
    </source>
</evidence>
<protein>
    <recommendedName>
        <fullName evidence="4">V-type proton ATPase subunit E</fullName>
    </recommendedName>
    <alternativeName>
        <fullName evidence="4">V-ATPase subunit E</fullName>
    </alternativeName>
</protein>
<keyword evidence="6" id="KW-1185">Reference proteome</keyword>
<organism evidence="5 6">
    <name type="scientific">Sedimentibacter acidaminivorans</name>
    <dbReference type="NCBI Taxonomy" id="913099"/>
    <lineage>
        <taxon>Bacteria</taxon>
        <taxon>Bacillati</taxon>
        <taxon>Bacillota</taxon>
        <taxon>Tissierellia</taxon>
        <taxon>Sedimentibacter</taxon>
    </lineage>
</organism>
<evidence type="ECO:0000313" key="6">
    <source>
        <dbReference type="Proteomes" id="UP001519342"/>
    </source>
</evidence>
<proteinExistence type="inferred from homology"/>
<dbReference type="RefSeq" id="WP_209512142.1">
    <property type="nucleotide sequence ID" value="NZ_JAGGKS010000006.1"/>
</dbReference>
<dbReference type="Gene3D" id="3.30.2320.30">
    <property type="entry name" value="ATP synthase, E subunit, C-terminal"/>
    <property type="match status" value="1"/>
</dbReference>
<dbReference type="HAMAP" id="MF_00311">
    <property type="entry name" value="ATP_synth_E_arch"/>
    <property type="match status" value="1"/>
</dbReference>
<gene>
    <name evidence="4" type="primary">atpE</name>
    <name evidence="5" type="ORF">J2Z76_002275</name>
</gene>
<dbReference type="EMBL" id="JAGGKS010000006">
    <property type="protein sequence ID" value="MBP1926410.1"/>
    <property type="molecule type" value="Genomic_DNA"/>
</dbReference>
<dbReference type="SUPFAM" id="SSF160527">
    <property type="entry name" value="V-type ATPase subunit E-like"/>
    <property type="match status" value="1"/>
</dbReference>
<comment type="caution">
    <text evidence="5">The sequence shown here is derived from an EMBL/GenBank/DDBJ whole genome shotgun (WGS) entry which is preliminary data.</text>
</comment>
<keyword evidence="4" id="KW-0375">Hydrogen ion transport</keyword>
<keyword evidence="2 4" id="KW-0813">Transport</keyword>
<evidence type="ECO:0000256" key="3">
    <source>
        <dbReference type="ARBA" id="ARBA00023065"/>
    </source>
</evidence>
<sequence>MSVENITQKILSEANNYAENSIKTAESQGAEIINKAKQEADLIISDKAEKSNAEIDVIKSRKISAGKLQERKMILAAKQDSVKKSFDKALEKISTMSEDKYIDYLVEEISKIPNCEGEIILNDEDRKKIGEKLVKAVNENLNVDKVVLSKSTVQTKGGFILRNGDIEVNNTFEMILSSIREGLTFEVANELFK</sequence>
<keyword evidence="4" id="KW-0066">ATP synthesis</keyword>
<dbReference type="Proteomes" id="UP001519342">
    <property type="component" value="Unassembled WGS sequence"/>
</dbReference>
<comment type="function">
    <text evidence="4">Produces ATP from ADP in the presence of a proton gradient across the membrane.</text>
</comment>
<evidence type="ECO:0000256" key="1">
    <source>
        <dbReference type="ARBA" id="ARBA00005901"/>
    </source>
</evidence>
<dbReference type="Pfam" id="PF01991">
    <property type="entry name" value="vATP-synt_E"/>
    <property type="match status" value="1"/>
</dbReference>
<reference evidence="5 6" key="1">
    <citation type="submission" date="2021-03" db="EMBL/GenBank/DDBJ databases">
        <title>Genomic Encyclopedia of Type Strains, Phase IV (KMG-IV): sequencing the most valuable type-strain genomes for metagenomic binning, comparative biology and taxonomic classification.</title>
        <authorList>
            <person name="Goeker M."/>
        </authorList>
    </citation>
    <scope>NUCLEOTIDE SEQUENCE [LARGE SCALE GENOMIC DNA]</scope>
    <source>
        <strain evidence="5 6">DSM 24004</strain>
    </source>
</reference>
<comment type="similarity">
    <text evidence="1 4">Belongs to the V-ATPase E subunit family.</text>
</comment>
<evidence type="ECO:0000313" key="5">
    <source>
        <dbReference type="EMBL" id="MBP1926410.1"/>
    </source>
</evidence>
<dbReference type="Gene3D" id="1.20.5.620">
    <property type="entry name" value="F1F0 ATP synthase subunit B, membrane domain"/>
    <property type="match status" value="1"/>
</dbReference>
<dbReference type="InterPro" id="IPR002842">
    <property type="entry name" value="ATPase_V1_Esu"/>
</dbReference>
<accession>A0ABS4GFD0</accession>
<name>A0ABS4GFD0_9FIRM</name>
<evidence type="ECO:0000256" key="4">
    <source>
        <dbReference type="HAMAP-Rule" id="MF_00311"/>
    </source>
</evidence>